<accession>A0A1G8PWS2</accession>
<feature type="domain" description="VWFA" evidence="2">
    <location>
        <begin position="151"/>
        <end position="465"/>
    </location>
</feature>
<dbReference type="Proteomes" id="UP000198894">
    <property type="component" value="Unassembled WGS sequence"/>
</dbReference>
<dbReference type="InterPro" id="IPR036465">
    <property type="entry name" value="vWFA_dom_sf"/>
</dbReference>
<dbReference type="AlphaFoldDB" id="A0A1G8PWS2"/>
<evidence type="ECO:0000259" key="2">
    <source>
        <dbReference type="PROSITE" id="PS50234"/>
    </source>
</evidence>
<dbReference type="Gene3D" id="3.40.50.410">
    <property type="entry name" value="von Willebrand factor, type A domain"/>
    <property type="match status" value="1"/>
</dbReference>
<evidence type="ECO:0000313" key="3">
    <source>
        <dbReference type="EMBL" id="SDI96675.1"/>
    </source>
</evidence>
<organism evidence="3 4">
    <name type="scientific">Mesorhizobium muleiense</name>
    <dbReference type="NCBI Taxonomy" id="1004279"/>
    <lineage>
        <taxon>Bacteria</taxon>
        <taxon>Pseudomonadati</taxon>
        <taxon>Pseudomonadota</taxon>
        <taxon>Alphaproteobacteria</taxon>
        <taxon>Hyphomicrobiales</taxon>
        <taxon>Phyllobacteriaceae</taxon>
        <taxon>Mesorhizobium</taxon>
    </lineage>
</organism>
<protein>
    <submittedName>
        <fullName evidence="3">Flp pilus assembly protein TadG</fullName>
    </submittedName>
</protein>
<proteinExistence type="predicted"/>
<evidence type="ECO:0000313" key="4">
    <source>
        <dbReference type="Proteomes" id="UP000198894"/>
    </source>
</evidence>
<dbReference type="InterPro" id="IPR028087">
    <property type="entry name" value="Tad_N"/>
</dbReference>
<evidence type="ECO:0000256" key="1">
    <source>
        <dbReference type="SAM" id="Phobius"/>
    </source>
</evidence>
<name>A0A1G8PWS2_9HYPH</name>
<dbReference type="PROSITE" id="PS50234">
    <property type="entry name" value="VWFA"/>
    <property type="match status" value="1"/>
</dbReference>
<keyword evidence="1" id="KW-1133">Transmembrane helix</keyword>
<keyword evidence="1" id="KW-0472">Membrane</keyword>
<sequence length="472" mass="50733">MRRFGGLVHAIGGFAGDRSGNLAVLFGMAASVLALGVGFAVNVSQLYNTKSSLQGVVDAAVTSTARDLTTGVINEADANKSVQAFLDANSRAGMLQADRIVLDKLTIDRTANTVQADVHVNVGLYFPIFGMGDMQRVTVSTTALYSDRQIEVAMMLDVTGSMEESWYKKTDKIGDLRDAASGAVEDLLKWNRDENNPRVRIAIVPYAEAVNTGGLASAVFVETRYGSKVPPPIDAPVSVSLTLASDKCATERKDRDGYADYSADGPYTPRLDNNGKTYLAKVNRDYNMRSCPSAELIPLTADKDKLLNTIADFRADGVTAGGIAAQWGYYMLSPSWRSAIADAGLGAGPANFDKRRVAKIAILMTDGQFNTAFAKGPGAPSSQGQGQTSRKNAEAICANMKRDWIEIFTIGFDLNDPTMTATERDQAKSVLKNCSTADTSSLKHYYEAATGTELAAAFYEISKNIEKLAIKR</sequence>
<keyword evidence="4" id="KW-1185">Reference proteome</keyword>
<reference evidence="4" key="1">
    <citation type="submission" date="2016-10" db="EMBL/GenBank/DDBJ databases">
        <authorList>
            <person name="Varghese N."/>
            <person name="Submissions S."/>
        </authorList>
    </citation>
    <scope>NUCLEOTIDE SEQUENCE [LARGE SCALE GENOMIC DNA]</scope>
    <source>
        <strain evidence="4">CGMCC 1.11022</strain>
    </source>
</reference>
<dbReference type="EMBL" id="FNEE01000003">
    <property type="protein sequence ID" value="SDI96675.1"/>
    <property type="molecule type" value="Genomic_DNA"/>
</dbReference>
<gene>
    <name evidence="3" type="ORF">SAMN05428953_103412</name>
</gene>
<dbReference type="RefSeq" id="WP_091592507.1">
    <property type="nucleotide sequence ID" value="NZ_FNEE01000003.1"/>
</dbReference>
<dbReference type="Pfam" id="PF13400">
    <property type="entry name" value="Tad"/>
    <property type="match status" value="1"/>
</dbReference>
<dbReference type="InterPro" id="IPR002035">
    <property type="entry name" value="VWF_A"/>
</dbReference>
<feature type="transmembrane region" description="Helical" evidence="1">
    <location>
        <begin position="21"/>
        <end position="41"/>
    </location>
</feature>
<dbReference type="SUPFAM" id="SSF53300">
    <property type="entry name" value="vWA-like"/>
    <property type="match status" value="1"/>
</dbReference>
<keyword evidence="1" id="KW-0812">Transmembrane</keyword>